<dbReference type="SUPFAM" id="SSF48008">
    <property type="entry name" value="GntR ligand-binding domain-like"/>
    <property type="match status" value="1"/>
</dbReference>
<dbReference type="InterPro" id="IPR008920">
    <property type="entry name" value="TF_FadR/GntR_C"/>
</dbReference>
<dbReference type="InterPro" id="IPR000524">
    <property type="entry name" value="Tscrpt_reg_HTH_GntR"/>
</dbReference>
<dbReference type="PANTHER" id="PTHR43537">
    <property type="entry name" value="TRANSCRIPTIONAL REGULATOR, GNTR FAMILY"/>
    <property type="match status" value="1"/>
</dbReference>
<keyword evidence="1" id="KW-0805">Transcription regulation</keyword>
<dbReference type="PANTHER" id="PTHR43537:SF20">
    <property type="entry name" value="HTH-TYPE TRANSCRIPTIONAL REPRESSOR GLAR"/>
    <property type="match status" value="1"/>
</dbReference>
<feature type="domain" description="HTH gntR-type" evidence="4">
    <location>
        <begin position="12"/>
        <end position="79"/>
    </location>
</feature>
<dbReference type="Pfam" id="PF07729">
    <property type="entry name" value="FCD"/>
    <property type="match status" value="1"/>
</dbReference>
<gene>
    <name evidence="5" type="ORF">C7455_106265</name>
</gene>
<comment type="caution">
    <text evidence="5">The sequence shown here is derived from an EMBL/GenBank/DDBJ whole genome shotgun (WGS) entry which is preliminary data.</text>
</comment>
<dbReference type="InterPro" id="IPR011711">
    <property type="entry name" value="GntR_C"/>
</dbReference>
<dbReference type="RefSeq" id="WP_109669139.1">
    <property type="nucleotide sequence ID" value="NZ_QGGW01000006.1"/>
</dbReference>
<dbReference type="AlphaFoldDB" id="A0A316GG49"/>
<evidence type="ECO:0000259" key="4">
    <source>
        <dbReference type="PROSITE" id="PS50949"/>
    </source>
</evidence>
<dbReference type="PROSITE" id="PS50949">
    <property type="entry name" value="HTH_GNTR"/>
    <property type="match status" value="1"/>
</dbReference>
<dbReference type="Proteomes" id="UP000245708">
    <property type="component" value="Unassembled WGS sequence"/>
</dbReference>
<dbReference type="SMART" id="SM00345">
    <property type="entry name" value="HTH_GNTR"/>
    <property type="match status" value="1"/>
</dbReference>
<dbReference type="CDD" id="cd07377">
    <property type="entry name" value="WHTH_GntR"/>
    <property type="match status" value="1"/>
</dbReference>
<accession>A0A316GG49</accession>
<proteinExistence type="predicted"/>
<keyword evidence="2" id="KW-0238">DNA-binding</keyword>
<dbReference type="Pfam" id="PF00392">
    <property type="entry name" value="GntR"/>
    <property type="match status" value="1"/>
</dbReference>
<evidence type="ECO:0000313" key="5">
    <source>
        <dbReference type="EMBL" id="PWK59977.1"/>
    </source>
</evidence>
<evidence type="ECO:0000256" key="3">
    <source>
        <dbReference type="ARBA" id="ARBA00023163"/>
    </source>
</evidence>
<sequence>MGGASVSVSGVRNLSEQAYDQIRRDILQGDLFPGDKLTIEGMSERYGIGAVPVREALNRLSSEGLVERRSHRGFNVMPISMAELEELVKTRIWLETLALTESMKNHDEAWEEQLVVSFHRLARTQRLLPDDSSRETSEEWEARHKDFHMLLLARCGSSWLLDFCSTLMDQAVRYRNLSMNTNPNKARREGAAAEHSAILDAVLDHDTARACALLADHYAVTLDSLRTVLVTDAGAEAIGTPEV</sequence>
<dbReference type="SUPFAM" id="SSF46785">
    <property type="entry name" value="Winged helix' DNA-binding domain"/>
    <property type="match status" value="1"/>
</dbReference>
<dbReference type="Gene3D" id="1.10.10.10">
    <property type="entry name" value="Winged helix-like DNA-binding domain superfamily/Winged helix DNA-binding domain"/>
    <property type="match status" value="1"/>
</dbReference>
<keyword evidence="6" id="KW-1185">Reference proteome</keyword>
<name>A0A316GG49_9RHOB</name>
<dbReference type="InterPro" id="IPR036388">
    <property type="entry name" value="WH-like_DNA-bd_sf"/>
</dbReference>
<reference evidence="5 6" key="1">
    <citation type="submission" date="2018-05" db="EMBL/GenBank/DDBJ databases">
        <title>Genomic Encyclopedia of Type Strains, Phase IV (KMG-IV): sequencing the most valuable type-strain genomes for metagenomic binning, comparative biology and taxonomic classification.</title>
        <authorList>
            <person name="Goeker M."/>
        </authorList>
    </citation>
    <scope>NUCLEOTIDE SEQUENCE [LARGE SCALE GENOMIC DNA]</scope>
    <source>
        <strain evidence="5 6">DSM 16097</strain>
    </source>
</reference>
<dbReference type="InterPro" id="IPR036390">
    <property type="entry name" value="WH_DNA-bd_sf"/>
</dbReference>
<evidence type="ECO:0000313" key="6">
    <source>
        <dbReference type="Proteomes" id="UP000245708"/>
    </source>
</evidence>
<organism evidence="5 6">
    <name type="scientific">Roseicyclus mahoneyensis</name>
    <dbReference type="NCBI Taxonomy" id="164332"/>
    <lineage>
        <taxon>Bacteria</taxon>
        <taxon>Pseudomonadati</taxon>
        <taxon>Pseudomonadota</taxon>
        <taxon>Alphaproteobacteria</taxon>
        <taxon>Rhodobacterales</taxon>
        <taxon>Roseobacteraceae</taxon>
        <taxon>Roseicyclus</taxon>
    </lineage>
</organism>
<evidence type="ECO:0000256" key="1">
    <source>
        <dbReference type="ARBA" id="ARBA00023015"/>
    </source>
</evidence>
<evidence type="ECO:0000256" key="2">
    <source>
        <dbReference type="ARBA" id="ARBA00023125"/>
    </source>
</evidence>
<dbReference type="SMART" id="SM00895">
    <property type="entry name" value="FCD"/>
    <property type="match status" value="1"/>
</dbReference>
<dbReference type="OrthoDB" id="8638122at2"/>
<keyword evidence="3" id="KW-0804">Transcription</keyword>
<dbReference type="Gene3D" id="1.20.120.530">
    <property type="entry name" value="GntR ligand-binding domain-like"/>
    <property type="match status" value="1"/>
</dbReference>
<protein>
    <submittedName>
        <fullName evidence="5">GntR family transcriptional regulator</fullName>
    </submittedName>
</protein>
<dbReference type="GO" id="GO:0003677">
    <property type="term" value="F:DNA binding"/>
    <property type="evidence" value="ECO:0007669"/>
    <property type="project" value="UniProtKB-KW"/>
</dbReference>
<dbReference type="GO" id="GO:0003700">
    <property type="term" value="F:DNA-binding transcription factor activity"/>
    <property type="evidence" value="ECO:0007669"/>
    <property type="project" value="InterPro"/>
</dbReference>
<dbReference type="EMBL" id="QGGW01000006">
    <property type="protein sequence ID" value="PWK59977.1"/>
    <property type="molecule type" value="Genomic_DNA"/>
</dbReference>